<feature type="compositionally biased region" description="Basic and acidic residues" evidence="1">
    <location>
        <begin position="23"/>
        <end position="38"/>
    </location>
</feature>
<dbReference type="Gene3D" id="1.20.1280.50">
    <property type="match status" value="1"/>
</dbReference>
<dbReference type="Pfam" id="PF12937">
    <property type="entry name" value="F-box-like"/>
    <property type="match status" value="1"/>
</dbReference>
<keyword evidence="5" id="KW-1185">Reference proteome</keyword>
<dbReference type="AlphaFoldDB" id="A0AAV3Y8C4"/>
<comment type="caution">
    <text evidence="4">The sequence shown here is derived from an EMBL/GenBank/DDBJ whole genome shotgun (WGS) entry which is preliminary data.</text>
</comment>
<evidence type="ECO:0000259" key="3">
    <source>
        <dbReference type="Pfam" id="PF12937"/>
    </source>
</evidence>
<keyword evidence="2" id="KW-1133">Transmembrane helix</keyword>
<dbReference type="InterPro" id="IPR036047">
    <property type="entry name" value="F-box-like_dom_sf"/>
</dbReference>
<evidence type="ECO:0000313" key="5">
    <source>
        <dbReference type="Proteomes" id="UP000735302"/>
    </source>
</evidence>
<dbReference type="PANTHER" id="PTHR38926:SF5">
    <property type="entry name" value="F-BOX AND LEUCINE-RICH REPEAT PROTEIN 6"/>
    <property type="match status" value="1"/>
</dbReference>
<dbReference type="Proteomes" id="UP000735302">
    <property type="component" value="Unassembled WGS sequence"/>
</dbReference>
<name>A0AAV3Y8C4_9GAST</name>
<proteinExistence type="predicted"/>
<dbReference type="SUPFAM" id="SSF52047">
    <property type="entry name" value="RNI-like"/>
    <property type="match status" value="1"/>
</dbReference>
<feature type="region of interest" description="Disordered" evidence="1">
    <location>
        <begin position="1"/>
        <end position="57"/>
    </location>
</feature>
<reference evidence="4 5" key="1">
    <citation type="journal article" date="2021" name="Elife">
        <title>Chloroplast acquisition without the gene transfer in kleptoplastic sea slugs, Plakobranchus ocellatus.</title>
        <authorList>
            <person name="Maeda T."/>
            <person name="Takahashi S."/>
            <person name="Yoshida T."/>
            <person name="Shimamura S."/>
            <person name="Takaki Y."/>
            <person name="Nagai Y."/>
            <person name="Toyoda A."/>
            <person name="Suzuki Y."/>
            <person name="Arimoto A."/>
            <person name="Ishii H."/>
            <person name="Satoh N."/>
            <person name="Nishiyama T."/>
            <person name="Hasebe M."/>
            <person name="Maruyama T."/>
            <person name="Minagawa J."/>
            <person name="Obokata J."/>
            <person name="Shigenobu S."/>
        </authorList>
    </citation>
    <scope>NUCLEOTIDE SEQUENCE [LARGE SCALE GENOMIC DNA]</scope>
</reference>
<dbReference type="InterPro" id="IPR032675">
    <property type="entry name" value="LRR_dom_sf"/>
</dbReference>
<evidence type="ECO:0000256" key="1">
    <source>
        <dbReference type="SAM" id="MobiDB-lite"/>
    </source>
</evidence>
<sequence>MGRRRKLWKGGRGGGGQEEEEGNEKGRGNETLEKEAVRRKGRKGQSTDIQSLNEQRGMGASLTSLHKTPSPKDDFLLPQAKRARLEPDPCENTAGGFNNRWNQTGNFKTERLFTFLKPSPAWHASQEPLQQRWEGLPYVALVEIFRRLPNNDKINAALACRAWQLPFSRPALWRRANAQSRNGTVSTSIENLSIFLTSLLNHNNSQVSTFTLTHLRRFAKHLAKSGCDVIQLLTLFLASQKSLTLINLDHAGLGSDDAFQLLAAATDWCEASIHTVSITEAFCPVEGYDVASDNRLLELLARFTALAELSLSHRYLSDDLLYLLASTAAFTLIQISIWAGYIGRAEGRTTPRAWRHLALTCPNLVARCTVQGISHDQSFKDILTPGTPLKYFRMDCGGFTTMIDINVCINHITAHFCETLQHLELNFRFAFFDEVEDLVRLIERCTNLETLNITSDVATPQRQLRMERAVRRAFRRTPKSKLKVATFNEDKVILEDTWTTAVVDWLTSRQHGDLRLSGPPSGQGAGGGAQACDREIPVGLRTDSLSTVPPTHSSLGV</sequence>
<dbReference type="SUPFAM" id="SSF81383">
    <property type="entry name" value="F-box domain"/>
    <property type="match status" value="1"/>
</dbReference>
<dbReference type="Gene3D" id="3.80.10.10">
    <property type="entry name" value="Ribonuclease Inhibitor"/>
    <property type="match status" value="1"/>
</dbReference>
<dbReference type="EMBL" id="BLXT01000597">
    <property type="protein sequence ID" value="GFN78744.1"/>
    <property type="molecule type" value="Genomic_DNA"/>
</dbReference>
<keyword evidence="2" id="KW-0472">Membrane</keyword>
<keyword evidence="2" id="KW-0812">Transmembrane</keyword>
<evidence type="ECO:0000313" key="4">
    <source>
        <dbReference type="EMBL" id="GFN78744.1"/>
    </source>
</evidence>
<gene>
    <name evidence="4" type="ORF">PoB_000525000</name>
</gene>
<evidence type="ECO:0000256" key="2">
    <source>
        <dbReference type="SAM" id="Phobius"/>
    </source>
</evidence>
<protein>
    <submittedName>
        <fullName evidence="4">F-box only protein 39</fullName>
    </submittedName>
</protein>
<dbReference type="InterPro" id="IPR001810">
    <property type="entry name" value="F-box_dom"/>
</dbReference>
<feature type="compositionally biased region" description="Polar residues" evidence="1">
    <location>
        <begin position="44"/>
        <end position="54"/>
    </location>
</feature>
<feature type="transmembrane region" description="Helical" evidence="2">
    <location>
        <begin position="320"/>
        <end position="341"/>
    </location>
</feature>
<organism evidence="4 5">
    <name type="scientific">Plakobranchus ocellatus</name>
    <dbReference type="NCBI Taxonomy" id="259542"/>
    <lineage>
        <taxon>Eukaryota</taxon>
        <taxon>Metazoa</taxon>
        <taxon>Spiralia</taxon>
        <taxon>Lophotrochozoa</taxon>
        <taxon>Mollusca</taxon>
        <taxon>Gastropoda</taxon>
        <taxon>Heterobranchia</taxon>
        <taxon>Euthyneura</taxon>
        <taxon>Panpulmonata</taxon>
        <taxon>Sacoglossa</taxon>
        <taxon>Placobranchoidea</taxon>
        <taxon>Plakobranchidae</taxon>
        <taxon>Plakobranchus</taxon>
    </lineage>
</organism>
<feature type="domain" description="F-box" evidence="3">
    <location>
        <begin position="133"/>
        <end position="176"/>
    </location>
</feature>
<accession>A0AAV3Y8C4</accession>
<dbReference type="PANTHER" id="PTHR38926">
    <property type="entry name" value="F-BOX DOMAIN CONTAINING PROTEIN, EXPRESSED"/>
    <property type="match status" value="1"/>
</dbReference>